<dbReference type="GO" id="GO:0008270">
    <property type="term" value="F:zinc ion binding"/>
    <property type="evidence" value="ECO:0007669"/>
    <property type="project" value="InterPro"/>
</dbReference>
<dbReference type="InterPro" id="IPR001628">
    <property type="entry name" value="Znf_hrmn_rcpt"/>
</dbReference>
<accession>A0A8R1Z0L9</accession>
<dbReference type="GO" id="GO:0005634">
    <property type="term" value="C:nucleus"/>
    <property type="evidence" value="ECO:0000318"/>
    <property type="project" value="GO_Central"/>
</dbReference>
<dbReference type="SMART" id="SM00399">
    <property type="entry name" value="ZnF_C4"/>
    <property type="match status" value="2"/>
</dbReference>
<dbReference type="Gene3D" id="3.30.50.10">
    <property type="entry name" value="Erythroid Transcription Factor GATA-1, subunit A"/>
    <property type="match status" value="2"/>
</dbReference>
<name>A0A2A6CPF3_PRIPA</name>
<keyword evidence="2" id="KW-1185">Reference proteome</keyword>
<reference evidence="1" key="2">
    <citation type="submission" date="2022-06" db="UniProtKB">
        <authorList>
            <consortium name="EnsemblMetazoa"/>
        </authorList>
    </citation>
    <scope>IDENTIFICATION</scope>
    <source>
        <strain evidence="1">PS312</strain>
    </source>
</reference>
<dbReference type="OrthoDB" id="10018779at2759"/>
<reference evidence="2" key="1">
    <citation type="journal article" date="2008" name="Nat. Genet.">
        <title>The Pristionchus pacificus genome provides a unique perspective on nematode lifestyle and parasitism.</title>
        <authorList>
            <person name="Dieterich C."/>
            <person name="Clifton S.W."/>
            <person name="Schuster L.N."/>
            <person name="Chinwalla A."/>
            <person name="Delehaunty K."/>
            <person name="Dinkelacker I."/>
            <person name="Fulton L."/>
            <person name="Fulton R."/>
            <person name="Godfrey J."/>
            <person name="Minx P."/>
            <person name="Mitreva M."/>
            <person name="Roeseler W."/>
            <person name="Tian H."/>
            <person name="Witte H."/>
            <person name="Yang S.P."/>
            <person name="Wilson R.K."/>
            <person name="Sommer R.J."/>
        </authorList>
    </citation>
    <scope>NUCLEOTIDE SEQUENCE [LARGE SCALE GENOMIC DNA]</scope>
    <source>
        <strain evidence="2">PS312</strain>
    </source>
</reference>
<dbReference type="PROSITE" id="PS00031">
    <property type="entry name" value="NUCLEAR_REC_DBD_1"/>
    <property type="match status" value="1"/>
</dbReference>
<accession>A0A2A6CPF3</accession>
<evidence type="ECO:0000313" key="1">
    <source>
        <dbReference type="EnsemblMetazoa" id="PPA40980.1"/>
    </source>
</evidence>
<dbReference type="InterPro" id="IPR013088">
    <property type="entry name" value="Znf_NHR/GATA"/>
</dbReference>
<dbReference type="PROSITE" id="PS51030">
    <property type="entry name" value="NUCLEAR_REC_DBD_2"/>
    <property type="match status" value="2"/>
</dbReference>
<dbReference type="GO" id="GO:0043565">
    <property type="term" value="F:sequence-specific DNA binding"/>
    <property type="evidence" value="ECO:0007669"/>
    <property type="project" value="InterPro"/>
</dbReference>
<dbReference type="Pfam" id="PF00105">
    <property type="entry name" value="zf-C4"/>
    <property type="match status" value="2"/>
</dbReference>
<dbReference type="PRINTS" id="PR00047">
    <property type="entry name" value="STROIDFINGER"/>
</dbReference>
<dbReference type="Proteomes" id="UP000005239">
    <property type="component" value="Unassembled WGS sequence"/>
</dbReference>
<dbReference type="GO" id="GO:0003700">
    <property type="term" value="F:DNA-binding transcription factor activity"/>
    <property type="evidence" value="ECO:0000318"/>
    <property type="project" value="GO_Central"/>
</dbReference>
<organism evidence="1 2">
    <name type="scientific">Pristionchus pacificus</name>
    <name type="common">Parasitic nematode worm</name>
    <dbReference type="NCBI Taxonomy" id="54126"/>
    <lineage>
        <taxon>Eukaryota</taxon>
        <taxon>Metazoa</taxon>
        <taxon>Ecdysozoa</taxon>
        <taxon>Nematoda</taxon>
        <taxon>Chromadorea</taxon>
        <taxon>Rhabditida</taxon>
        <taxon>Rhabditina</taxon>
        <taxon>Diplogasteromorpha</taxon>
        <taxon>Diplogasteroidea</taxon>
        <taxon>Neodiplogasteridae</taxon>
        <taxon>Pristionchus</taxon>
    </lineage>
</organism>
<dbReference type="PANTHER" id="PTHR46011:SF6">
    <property type="entry name" value="HIGH ZINC ACTIVATED NUCLEAR RECEPTOR PROTEIN"/>
    <property type="match status" value="1"/>
</dbReference>
<proteinExistence type="predicted"/>
<dbReference type="PANTHER" id="PTHR46011">
    <property type="entry name" value="NUCLEAR HORMONE RECEPTOR FAMILY MEMBER NHR-86-RELATED"/>
    <property type="match status" value="1"/>
</dbReference>
<protein>
    <submittedName>
        <fullName evidence="1">Nhr-219 protein</fullName>
    </submittedName>
</protein>
<gene>
    <name evidence="1" type="primary">WBGene00279349</name>
</gene>
<dbReference type="AlphaFoldDB" id="A0A2A6CPF3"/>
<dbReference type="SUPFAM" id="SSF57716">
    <property type="entry name" value="Glucocorticoid receptor-like (DNA-binding domain)"/>
    <property type="match status" value="2"/>
</dbReference>
<evidence type="ECO:0000313" key="2">
    <source>
        <dbReference type="Proteomes" id="UP000005239"/>
    </source>
</evidence>
<dbReference type="EnsemblMetazoa" id="PPA40980.1">
    <property type="protein sequence ID" value="PPA40980.1"/>
    <property type="gene ID" value="WBGene00279349"/>
</dbReference>
<sequence length="450" mass="50897">MDTQRSCLICSAPSLYAHFGVNSCRSCADFFKRGTTKDRPYSCRQGDGKCTMNPNNRQNCRGCRFKKCLVLGMKVDSKSTNSAADSVPMDPAPVVFCQLPEINPTQQRSCLICTAPSLYAHWGITSCRSCAEFYRRTIVSGRTFTCRQGEGKCTINPRDRHNCRGCRFRKCELLGMKFDPKNGDLLPELACGQSEKNGIEEGLLLVSNHKAKKKTQLFIDHTTFFYYEPSDSTTPLLDKIIKGYGILCLTRLSGEKKFTSASRKLIKVDNLVLYLATYNTMIPIYEVAKEGIMELGNFSFDQFKTLDKDAKKSFVERRLTCVDMLESTYRAWHYFPVCTETRMNGYTTYFTNADVEEVFETCDDDVDKPKLIEEWKKVVTQLSRTVRYHMDIVKPTDHEIAALLGLAFWNDDHAPTFSSAALRKTARIHVGKAMENMIATTAVVAASRNA</sequence>